<evidence type="ECO:0000256" key="1">
    <source>
        <dbReference type="SAM" id="MobiDB-lite"/>
    </source>
</evidence>
<comment type="caution">
    <text evidence="2">The sequence shown here is derived from an EMBL/GenBank/DDBJ whole genome shotgun (WGS) entry which is preliminary data.</text>
</comment>
<sequence length="72" mass="7779">MLKEPVRVQEYACGENQANVVSVFNFDTSLPSVRLEYGDSIDFGSLTDEGNGRYDGNLGRSLSDDGNSASLT</sequence>
<dbReference type="OrthoDB" id="5565855at2"/>
<proteinExistence type="predicted"/>
<dbReference type="EMBL" id="PVTD01000007">
    <property type="protein sequence ID" value="PRY22234.1"/>
    <property type="molecule type" value="Genomic_DNA"/>
</dbReference>
<protein>
    <submittedName>
        <fullName evidence="2">Uncharacterized protein</fullName>
    </submittedName>
</protein>
<dbReference type="Proteomes" id="UP000239480">
    <property type="component" value="Unassembled WGS sequence"/>
</dbReference>
<dbReference type="RefSeq" id="WP_106206058.1">
    <property type="nucleotide sequence ID" value="NZ_PVTD01000007.1"/>
</dbReference>
<evidence type="ECO:0000313" key="2">
    <source>
        <dbReference type="EMBL" id="PRY22234.1"/>
    </source>
</evidence>
<accession>A0A2T0RM16</accession>
<gene>
    <name evidence="2" type="ORF">CLV78_107158</name>
</gene>
<dbReference type="AlphaFoldDB" id="A0A2T0RM16"/>
<reference evidence="2 3" key="1">
    <citation type="submission" date="2018-03" db="EMBL/GenBank/DDBJ databases">
        <title>Genomic Encyclopedia of Archaeal and Bacterial Type Strains, Phase II (KMG-II): from individual species to whole genera.</title>
        <authorList>
            <person name="Goeker M."/>
        </authorList>
    </citation>
    <scope>NUCLEOTIDE SEQUENCE [LARGE SCALE GENOMIC DNA]</scope>
    <source>
        <strain evidence="2 3">DSM 29328</strain>
    </source>
</reference>
<feature type="region of interest" description="Disordered" evidence="1">
    <location>
        <begin position="46"/>
        <end position="72"/>
    </location>
</feature>
<name>A0A2T0RM16_9RHOB</name>
<keyword evidence="3" id="KW-1185">Reference proteome</keyword>
<organism evidence="2 3">
    <name type="scientific">Aliiruegeria haliotis</name>
    <dbReference type="NCBI Taxonomy" id="1280846"/>
    <lineage>
        <taxon>Bacteria</taxon>
        <taxon>Pseudomonadati</taxon>
        <taxon>Pseudomonadota</taxon>
        <taxon>Alphaproteobacteria</taxon>
        <taxon>Rhodobacterales</taxon>
        <taxon>Roseobacteraceae</taxon>
        <taxon>Aliiruegeria</taxon>
    </lineage>
</organism>
<evidence type="ECO:0000313" key="3">
    <source>
        <dbReference type="Proteomes" id="UP000239480"/>
    </source>
</evidence>